<keyword evidence="2" id="KW-1185">Reference proteome</keyword>
<sequence length="645" mass="71942">MVQQQDWTNFALQRPNYFPGQYLLDEDFELAHKYLSDRQRYINSKLHLAGIVEGLEVEAMAGETAVTVKSGTAIDGEGNLIVLAEEKTNIKINSLCWVCLRYHQEPKVLQQPEIPDSFTRFAETPLLTLEAIETKDAKTVLLAKLVVENGQVQVDNSVRQYSGARLPGSQGEEINLRSDGESLAIKGNLSVSGSLKLGESLISSVSETIATDSDRTDVVPSEKAVKKHIEAKIKERLAALNAPTEEKPAISLSSQPDGLYGWSTEGGGSEDISSVINLISYRAGQTATRITIERDTGNVGIGTTSPGRKLDVNGVIRALHLESTNPMRQRMYPNEPIIYQDIFEARDAGAIAVHGVFKKAPGDWETRHTINNLWNDRKMLCYGGSEEDDAGALVTIPDGYNTVWIRVSGDTWNVVKVQFLDGYKEDLGRWAAGRRYGNCYCPDGSLTDGNDTTHQWLPIPVGRAGKVTLISKQGTEFWLSGLAFSKNPWSHATQAALGYHWKINGGDATSWNNKDSDSWNWDTYTVIQQKTNLELMVPYVWSGNDKLLYMVEHNNDWNGCMHNGITVNGHTMERFLATYDNPFARHWNSKSFNRYIAARIPAHLIPKPTPERPALLKVKIDMSKQNRGLHFREMGTHDLEVPYGF</sequence>
<proteinExistence type="predicted"/>
<organism evidence="1 2">
    <name type="scientific">Anabaenopsis arnoldii</name>
    <dbReference type="NCBI Taxonomy" id="2152938"/>
    <lineage>
        <taxon>Bacteria</taxon>
        <taxon>Bacillati</taxon>
        <taxon>Cyanobacteriota</taxon>
        <taxon>Cyanophyceae</taxon>
        <taxon>Nostocales</taxon>
        <taxon>Nodulariaceae</taxon>
        <taxon>Anabaenopsis</taxon>
    </lineage>
</organism>
<reference evidence="1 2" key="1">
    <citation type="submission" date="2023-01" db="EMBL/GenBank/DDBJ databases">
        <title>Genomes from the Australian National Cyanobacteria Reference Collection.</title>
        <authorList>
            <person name="Willis A."/>
            <person name="Lee E.M.F."/>
        </authorList>
    </citation>
    <scope>NUCLEOTIDE SEQUENCE [LARGE SCALE GENOMIC DNA]</scope>
    <source>
        <strain evidence="1 2">CS-1033</strain>
    </source>
</reference>
<gene>
    <name evidence="1" type="ORF">PN457_12855</name>
</gene>
<comment type="caution">
    <text evidence="1">The sequence shown here is derived from an EMBL/GenBank/DDBJ whole genome shotgun (WGS) entry which is preliminary data.</text>
</comment>
<evidence type="ECO:0000313" key="1">
    <source>
        <dbReference type="EMBL" id="MDB9540533.1"/>
    </source>
</evidence>
<name>A0ABT5AT93_9CYAN</name>
<protein>
    <submittedName>
        <fullName evidence="1">Uncharacterized protein</fullName>
    </submittedName>
</protein>
<evidence type="ECO:0000313" key="2">
    <source>
        <dbReference type="Proteomes" id="UP001212499"/>
    </source>
</evidence>
<dbReference type="RefSeq" id="WP_271733766.1">
    <property type="nucleotide sequence ID" value="NZ_JANQDP010000150.1"/>
</dbReference>
<dbReference type="EMBL" id="JAQMUH010000144">
    <property type="protein sequence ID" value="MDB9540533.1"/>
    <property type="molecule type" value="Genomic_DNA"/>
</dbReference>
<dbReference type="Proteomes" id="UP001212499">
    <property type="component" value="Unassembled WGS sequence"/>
</dbReference>
<accession>A0ABT5AT93</accession>